<sequence length="138" mass="15769">MHLAFGTHGPVHAVSGPARVPFRTWWKQVSSYRRLPWDVRPRWVSWECPNVHWIGRLFKVMGTNYSFSEDATKAIASVGVPSGVQLNTDASYHARCPVKEAHVWECVHHFTRRKTVLKSLANYIYPPSEGVRSPVESK</sequence>
<dbReference type="Proteomes" id="UP001610563">
    <property type="component" value="Unassembled WGS sequence"/>
</dbReference>
<protein>
    <submittedName>
        <fullName evidence="1">Uncharacterized protein</fullName>
    </submittedName>
</protein>
<reference evidence="1 2" key="1">
    <citation type="submission" date="2024-07" db="EMBL/GenBank/DDBJ databases">
        <title>Section-level genome sequencing and comparative genomics of Aspergillus sections Usti and Cavernicolus.</title>
        <authorList>
            <consortium name="Lawrence Berkeley National Laboratory"/>
            <person name="Nybo J.L."/>
            <person name="Vesth T.C."/>
            <person name="Theobald S."/>
            <person name="Frisvad J.C."/>
            <person name="Larsen T.O."/>
            <person name="Kjaerboelling I."/>
            <person name="Rothschild-Mancinelli K."/>
            <person name="Lyhne E.K."/>
            <person name="Kogle M.E."/>
            <person name="Barry K."/>
            <person name="Clum A."/>
            <person name="Na H."/>
            <person name="Ledsgaard L."/>
            <person name="Lin J."/>
            <person name="Lipzen A."/>
            <person name="Kuo A."/>
            <person name="Riley R."/>
            <person name="Mondo S."/>
            <person name="Labutti K."/>
            <person name="Haridas S."/>
            <person name="Pangalinan J."/>
            <person name="Salamov A.A."/>
            <person name="Simmons B.A."/>
            <person name="Magnuson J.K."/>
            <person name="Chen J."/>
            <person name="Drula E."/>
            <person name="Henrissat B."/>
            <person name="Wiebenga A."/>
            <person name="Lubbers R.J."/>
            <person name="Gomes A.C."/>
            <person name="Makela M.R."/>
            <person name="Stajich J."/>
            <person name="Grigoriev I.V."/>
            <person name="Mortensen U.H."/>
            <person name="De Vries R.P."/>
            <person name="Baker S.E."/>
            <person name="Andersen M.R."/>
        </authorList>
    </citation>
    <scope>NUCLEOTIDE SEQUENCE [LARGE SCALE GENOMIC DNA]</scope>
    <source>
        <strain evidence="1 2">CBS 209.92</strain>
    </source>
</reference>
<evidence type="ECO:0000313" key="2">
    <source>
        <dbReference type="Proteomes" id="UP001610563"/>
    </source>
</evidence>
<keyword evidence="2" id="KW-1185">Reference proteome</keyword>
<accession>A0ABR4FGD1</accession>
<evidence type="ECO:0000313" key="1">
    <source>
        <dbReference type="EMBL" id="KAL2782317.1"/>
    </source>
</evidence>
<dbReference type="EMBL" id="JBFTWV010000564">
    <property type="protein sequence ID" value="KAL2782317.1"/>
    <property type="molecule type" value="Genomic_DNA"/>
</dbReference>
<comment type="caution">
    <text evidence="1">The sequence shown here is derived from an EMBL/GenBank/DDBJ whole genome shotgun (WGS) entry which is preliminary data.</text>
</comment>
<organism evidence="1 2">
    <name type="scientific">Aspergillus keveii</name>
    <dbReference type="NCBI Taxonomy" id="714993"/>
    <lineage>
        <taxon>Eukaryota</taxon>
        <taxon>Fungi</taxon>
        <taxon>Dikarya</taxon>
        <taxon>Ascomycota</taxon>
        <taxon>Pezizomycotina</taxon>
        <taxon>Eurotiomycetes</taxon>
        <taxon>Eurotiomycetidae</taxon>
        <taxon>Eurotiales</taxon>
        <taxon>Aspergillaceae</taxon>
        <taxon>Aspergillus</taxon>
        <taxon>Aspergillus subgen. Nidulantes</taxon>
    </lineage>
</organism>
<proteinExistence type="predicted"/>
<name>A0ABR4FGD1_9EURO</name>
<gene>
    <name evidence="1" type="ORF">BJX66DRAFT_320988</name>
</gene>